<feature type="compositionally biased region" description="Basic and acidic residues" evidence="1">
    <location>
        <begin position="1"/>
        <end position="23"/>
    </location>
</feature>
<evidence type="ECO:0000313" key="2">
    <source>
        <dbReference type="EMBL" id="GBG34125.1"/>
    </source>
</evidence>
<proteinExistence type="predicted"/>
<sequence length="101" mass="10881">MTDPERGDPERVDAERGDAESRGEGQGALAAQNLAQQGPSQAPRLAQRIRAVLPQLGAKGTNELLVVLRAHEELVRGMLRDLGDEEVDERQEGENAQLAAS</sequence>
<dbReference type="Proteomes" id="UP000241890">
    <property type="component" value="Unassembled WGS sequence"/>
</dbReference>
<keyword evidence="3" id="KW-1185">Reference proteome</keyword>
<name>A0A2R5GU88_9STRA</name>
<comment type="caution">
    <text evidence="2">The sequence shown here is derived from an EMBL/GenBank/DDBJ whole genome shotgun (WGS) entry which is preliminary data.</text>
</comment>
<feature type="region of interest" description="Disordered" evidence="1">
    <location>
        <begin position="1"/>
        <end position="42"/>
    </location>
</feature>
<dbReference type="InParanoid" id="A0A2R5GU88"/>
<dbReference type="AlphaFoldDB" id="A0A2R5GU88"/>
<reference evidence="2 3" key="1">
    <citation type="submission" date="2017-12" db="EMBL/GenBank/DDBJ databases">
        <title>Sequencing, de novo assembly and annotation of complete genome of a new Thraustochytrid species, strain FCC1311.</title>
        <authorList>
            <person name="Sedici K."/>
            <person name="Godart F."/>
            <person name="Aiese Cigliano R."/>
            <person name="Sanseverino W."/>
            <person name="Barakat M."/>
            <person name="Ortet P."/>
            <person name="Marechal E."/>
            <person name="Cagnac O."/>
            <person name="Amato A."/>
        </authorList>
    </citation>
    <scope>NUCLEOTIDE SEQUENCE [LARGE SCALE GENOMIC DNA]</scope>
</reference>
<protein>
    <submittedName>
        <fullName evidence="2">Uncharacterized protein</fullName>
    </submittedName>
</protein>
<feature type="compositionally biased region" description="Low complexity" evidence="1">
    <location>
        <begin position="27"/>
        <end position="38"/>
    </location>
</feature>
<feature type="region of interest" description="Disordered" evidence="1">
    <location>
        <begin position="82"/>
        <end position="101"/>
    </location>
</feature>
<evidence type="ECO:0000256" key="1">
    <source>
        <dbReference type="SAM" id="MobiDB-lite"/>
    </source>
</evidence>
<organism evidence="2 3">
    <name type="scientific">Hondaea fermentalgiana</name>
    <dbReference type="NCBI Taxonomy" id="2315210"/>
    <lineage>
        <taxon>Eukaryota</taxon>
        <taxon>Sar</taxon>
        <taxon>Stramenopiles</taxon>
        <taxon>Bigyra</taxon>
        <taxon>Labyrinthulomycetes</taxon>
        <taxon>Thraustochytrida</taxon>
        <taxon>Thraustochytriidae</taxon>
        <taxon>Hondaea</taxon>
    </lineage>
</organism>
<accession>A0A2R5GU88</accession>
<gene>
    <name evidence="2" type="ORF">FCC1311_103482</name>
</gene>
<dbReference type="EMBL" id="BEYU01000181">
    <property type="protein sequence ID" value="GBG34125.1"/>
    <property type="molecule type" value="Genomic_DNA"/>
</dbReference>
<evidence type="ECO:0000313" key="3">
    <source>
        <dbReference type="Proteomes" id="UP000241890"/>
    </source>
</evidence>